<proteinExistence type="predicted"/>
<evidence type="ECO:0008006" key="5">
    <source>
        <dbReference type="Google" id="ProtNLM"/>
    </source>
</evidence>
<keyword evidence="2" id="KW-0732">Signal</keyword>
<sequence>MKKATLCLLSILALAACNQSTSSQETKVEEPKSSSASVEVARPEPTAPELKLIEDMQYITDKLKTIPTLGKVVIYTEETDPNHRLGRPGQYFAKLNFTDTRYKSEPENFGTIEVFKTREELEERYDYVASVTKGTPYLVYQFKHENLLMRLPQEMTPTQAKEYEAALEQM</sequence>
<evidence type="ECO:0000256" key="1">
    <source>
        <dbReference type="SAM" id="MobiDB-lite"/>
    </source>
</evidence>
<dbReference type="AlphaFoldDB" id="A0A1A9RLU4"/>
<feature type="signal peptide" evidence="2">
    <location>
        <begin position="1"/>
        <end position="15"/>
    </location>
</feature>
<feature type="chain" id="PRO_5013289129" description="Lipoprotein" evidence="2">
    <location>
        <begin position="16"/>
        <end position="170"/>
    </location>
</feature>
<feature type="region of interest" description="Disordered" evidence="1">
    <location>
        <begin position="22"/>
        <end position="44"/>
    </location>
</feature>
<name>A0A1A9RLU4_EIKCO</name>
<dbReference type="PROSITE" id="PS51257">
    <property type="entry name" value="PROKAR_LIPOPROTEIN"/>
    <property type="match status" value="1"/>
</dbReference>
<dbReference type="EMBL" id="LXSG01000026">
    <property type="protein sequence ID" value="OAM20045.1"/>
    <property type="molecule type" value="Genomic_DNA"/>
</dbReference>
<evidence type="ECO:0000313" key="4">
    <source>
        <dbReference type="Proteomes" id="UP000077589"/>
    </source>
</evidence>
<dbReference type="OrthoDB" id="3629459at2"/>
<protein>
    <recommendedName>
        <fullName evidence="5">Lipoprotein</fullName>
    </recommendedName>
</protein>
<comment type="caution">
    <text evidence="3">The sequence shown here is derived from an EMBL/GenBank/DDBJ whole genome shotgun (WGS) entry which is preliminary data.</text>
</comment>
<organism evidence="3 4">
    <name type="scientific">Eikenella corrodens</name>
    <dbReference type="NCBI Taxonomy" id="539"/>
    <lineage>
        <taxon>Bacteria</taxon>
        <taxon>Pseudomonadati</taxon>
        <taxon>Pseudomonadota</taxon>
        <taxon>Betaproteobacteria</taxon>
        <taxon>Neisseriales</taxon>
        <taxon>Neisseriaceae</taxon>
        <taxon>Eikenella</taxon>
    </lineage>
</organism>
<dbReference type="Proteomes" id="UP000077589">
    <property type="component" value="Unassembled WGS sequence"/>
</dbReference>
<evidence type="ECO:0000313" key="3">
    <source>
        <dbReference type="EMBL" id="OAM20045.1"/>
    </source>
</evidence>
<gene>
    <name evidence="3" type="ORF">A7P90_04490</name>
</gene>
<accession>A0A1A9RLU4</accession>
<evidence type="ECO:0000256" key="2">
    <source>
        <dbReference type="SAM" id="SignalP"/>
    </source>
</evidence>
<dbReference type="RefSeq" id="WP_023887996.1">
    <property type="nucleotide sequence ID" value="NZ_LXSG01000026.1"/>
</dbReference>
<reference evidence="4" key="1">
    <citation type="submission" date="2016-05" db="EMBL/GenBank/DDBJ databases">
        <title>Draft genome of Corynebacterium afermentans subsp. afermentans LCDC 88199T.</title>
        <authorList>
            <person name="Bernier A.-M."/>
            <person name="Bernard K."/>
        </authorList>
    </citation>
    <scope>NUCLEOTIDE SEQUENCE [LARGE SCALE GENOMIC DNA]</scope>
    <source>
        <strain evidence="4">NML04-0072</strain>
    </source>
</reference>